<comment type="function">
    <text evidence="3 4">Co-chaperone involved in the maturation of iron-sulfur cluster-containing proteins. Seems to help targeting proteins to be folded toward HscA.</text>
</comment>
<keyword evidence="7" id="KW-1185">Reference proteome</keyword>
<name>A0A9X4PCQ9_9PAST</name>
<dbReference type="InterPro" id="IPR009073">
    <property type="entry name" value="HscB_oligo_C"/>
</dbReference>
<dbReference type="Gene3D" id="1.20.1280.20">
    <property type="entry name" value="HscB, C-terminal domain"/>
    <property type="match status" value="1"/>
</dbReference>
<feature type="domain" description="J" evidence="5">
    <location>
        <begin position="3"/>
        <end position="67"/>
    </location>
</feature>
<accession>A0A9X4PCQ9</accession>
<dbReference type="Gene3D" id="1.10.287.110">
    <property type="entry name" value="DnaJ domain"/>
    <property type="match status" value="1"/>
</dbReference>
<dbReference type="GO" id="GO:0001671">
    <property type="term" value="F:ATPase activator activity"/>
    <property type="evidence" value="ECO:0007669"/>
    <property type="project" value="InterPro"/>
</dbReference>
<dbReference type="PROSITE" id="PS50076">
    <property type="entry name" value="DNAJ_2"/>
    <property type="match status" value="1"/>
</dbReference>
<dbReference type="InterPro" id="IPR004640">
    <property type="entry name" value="HscB"/>
</dbReference>
<dbReference type="EMBL" id="LWID01000001">
    <property type="protein sequence ID" value="MDG6894844.1"/>
    <property type="molecule type" value="Genomic_DNA"/>
</dbReference>
<dbReference type="NCBIfam" id="TIGR00714">
    <property type="entry name" value="hscB"/>
    <property type="match status" value="1"/>
</dbReference>
<dbReference type="AlphaFoldDB" id="A0A9X4PCQ9"/>
<dbReference type="SUPFAM" id="SSF46565">
    <property type="entry name" value="Chaperone J-domain"/>
    <property type="match status" value="1"/>
</dbReference>
<dbReference type="Proteomes" id="UP001155500">
    <property type="component" value="Unassembled WGS sequence"/>
</dbReference>
<proteinExistence type="inferred from homology"/>
<dbReference type="CDD" id="cd06257">
    <property type="entry name" value="DnaJ"/>
    <property type="match status" value="1"/>
</dbReference>
<dbReference type="HAMAP" id="MF_00682">
    <property type="entry name" value="HscB"/>
    <property type="match status" value="1"/>
</dbReference>
<gene>
    <name evidence="4 6" type="primary">hscB</name>
    <name evidence="6" type="ORF">A6A20_04205</name>
</gene>
<keyword evidence="2 4" id="KW-0143">Chaperone</keyword>
<dbReference type="PANTHER" id="PTHR14021:SF15">
    <property type="entry name" value="IRON-SULFUR CLUSTER CO-CHAPERONE PROTEIN HSCB"/>
    <property type="match status" value="1"/>
</dbReference>
<comment type="subunit">
    <text evidence="4">Interacts with HscA and stimulates its ATPase activity.</text>
</comment>
<dbReference type="GO" id="GO:1990230">
    <property type="term" value="C:iron-sulfur cluster transfer complex"/>
    <property type="evidence" value="ECO:0007669"/>
    <property type="project" value="TreeGrafter"/>
</dbReference>
<evidence type="ECO:0000256" key="2">
    <source>
        <dbReference type="ARBA" id="ARBA00023186"/>
    </source>
</evidence>
<dbReference type="GO" id="GO:0051087">
    <property type="term" value="F:protein-folding chaperone binding"/>
    <property type="evidence" value="ECO:0007669"/>
    <property type="project" value="InterPro"/>
</dbReference>
<evidence type="ECO:0000256" key="1">
    <source>
        <dbReference type="ARBA" id="ARBA00010476"/>
    </source>
</evidence>
<dbReference type="PANTHER" id="PTHR14021">
    <property type="entry name" value="IRON-SULFUR CLUSTER CO-CHAPERONE PROTEIN HSCB"/>
    <property type="match status" value="1"/>
</dbReference>
<reference evidence="6" key="1">
    <citation type="submission" date="2016-03" db="EMBL/GenBank/DDBJ databases">
        <title>Co-evolution between Pasteurellaceae and their hosts.</title>
        <authorList>
            <person name="Hansen M.J."/>
            <person name="Bojesen A.M."/>
            <person name="Planet P."/>
        </authorList>
    </citation>
    <scope>NUCLEOTIDE SEQUENCE</scope>
    <source>
        <strain evidence="6">146/S8/89</strain>
    </source>
</reference>
<comment type="similarity">
    <text evidence="1 4">Belongs to the HscB family.</text>
</comment>
<dbReference type="InterPro" id="IPR036386">
    <property type="entry name" value="HscB_C_sf"/>
</dbReference>
<evidence type="ECO:0000256" key="3">
    <source>
        <dbReference type="ARBA" id="ARBA00025596"/>
    </source>
</evidence>
<dbReference type="RefSeq" id="WP_279572301.1">
    <property type="nucleotide sequence ID" value="NZ_LWID01000001.1"/>
</dbReference>
<dbReference type="InterPro" id="IPR036869">
    <property type="entry name" value="J_dom_sf"/>
</dbReference>
<dbReference type="GO" id="GO:0051259">
    <property type="term" value="P:protein complex oligomerization"/>
    <property type="evidence" value="ECO:0007669"/>
    <property type="project" value="InterPro"/>
</dbReference>
<dbReference type="InterPro" id="IPR001623">
    <property type="entry name" value="DnaJ_domain"/>
</dbReference>
<dbReference type="SMART" id="SM00271">
    <property type="entry name" value="DnaJ"/>
    <property type="match status" value="1"/>
</dbReference>
<dbReference type="Pfam" id="PF07743">
    <property type="entry name" value="HSCB_C"/>
    <property type="match status" value="1"/>
</dbReference>
<evidence type="ECO:0000313" key="6">
    <source>
        <dbReference type="EMBL" id="MDG6894844.1"/>
    </source>
</evidence>
<evidence type="ECO:0000313" key="7">
    <source>
        <dbReference type="Proteomes" id="UP001155500"/>
    </source>
</evidence>
<comment type="caution">
    <text evidence="6">The sequence shown here is derived from an EMBL/GenBank/DDBJ whole genome shotgun (WGS) entry which is preliminary data.</text>
</comment>
<organism evidence="6 7">
    <name type="scientific">Volucribacter amazonae</name>
    <dbReference type="NCBI Taxonomy" id="256731"/>
    <lineage>
        <taxon>Bacteria</taxon>
        <taxon>Pseudomonadati</taxon>
        <taxon>Pseudomonadota</taxon>
        <taxon>Gammaproteobacteria</taxon>
        <taxon>Pasteurellales</taxon>
        <taxon>Pasteurellaceae</taxon>
        <taxon>Volucribacter</taxon>
    </lineage>
</organism>
<dbReference type="GO" id="GO:0044571">
    <property type="term" value="P:[2Fe-2S] cluster assembly"/>
    <property type="evidence" value="ECO:0007669"/>
    <property type="project" value="InterPro"/>
</dbReference>
<evidence type="ECO:0000259" key="5">
    <source>
        <dbReference type="PROSITE" id="PS50076"/>
    </source>
</evidence>
<evidence type="ECO:0000256" key="4">
    <source>
        <dbReference type="HAMAP-Rule" id="MF_00682"/>
    </source>
</evidence>
<dbReference type="SUPFAM" id="SSF47144">
    <property type="entry name" value="HSC20 (HSCB), C-terminal oligomerisation domain"/>
    <property type="match status" value="1"/>
</dbReference>
<sequence length="172" mass="20238">MQNHFQLFDLPVSFQLDLNQLSQRYLALQKSLHPDNFAAQDDQQQREALQRSSQINDAYQQLKDPILRAEAIVEIATGQAIDKENTTHDMAFLMEQMGWREQLEEIEQSQNEQDLLSLQQTLNEKKSQELTALATEIEQQQWQQSKLHIDRLKFIKKLEQEIERIEDQLAGF</sequence>
<dbReference type="GO" id="GO:0006457">
    <property type="term" value="P:protein folding"/>
    <property type="evidence" value="ECO:0007669"/>
    <property type="project" value="UniProtKB-UniRule"/>
</dbReference>
<protein>
    <recommendedName>
        <fullName evidence="4">Co-chaperone protein HscB homolog</fullName>
    </recommendedName>
</protein>